<dbReference type="GO" id="GO:0003700">
    <property type="term" value="F:DNA-binding transcription factor activity"/>
    <property type="evidence" value="ECO:0007669"/>
    <property type="project" value="InterPro"/>
</dbReference>
<evidence type="ECO:0000313" key="3">
    <source>
        <dbReference type="EMBL" id="KAH9314838.1"/>
    </source>
</evidence>
<feature type="domain" description="K-box" evidence="2">
    <location>
        <begin position="25"/>
        <end position="94"/>
    </location>
</feature>
<organism evidence="3 4">
    <name type="scientific">Taxus chinensis</name>
    <name type="common">Chinese yew</name>
    <name type="synonym">Taxus wallichiana var. chinensis</name>
    <dbReference type="NCBI Taxonomy" id="29808"/>
    <lineage>
        <taxon>Eukaryota</taxon>
        <taxon>Viridiplantae</taxon>
        <taxon>Streptophyta</taxon>
        <taxon>Embryophyta</taxon>
        <taxon>Tracheophyta</taxon>
        <taxon>Spermatophyta</taxon>
        <taxon>Pinopsida</taxon>
        <taxon>Pinidae</taxon>
        <taxon>Conifers II</taxon>
        <taxon>Cupressales</taxon>
        <taxon>Taxaceae</taxon>
        <taxon>Taxus</taxon>
    </lineage>
</organism>
<dbReference type="InterPro" id="IPR002487">
    <property type="entry name" value="TF_Kbox"/>
</dbReference>
<dbReference type="PROSITE" id="PS51297">
    <property type="entry name" value="K_BOX"/>
    <property type="match status" value="1"/>
</dbReference>
<evidence type="ECO:0000256" key="1">
    <source>
        <dbReference type="SAM" id="Coils"/>
    </source>
</evidence>
<feature type="non-terminal residue" evidence="3">
    <location>
        <position position="1"/>
    </location>
</feature>
<evidence type="ECO:0000259" key="2">
    <source>
        <dbReference type="PROSITE" id="PS51297"/>
    </source>
</evidence>
<dbReference type="EMBL" id="JAHRHJ020000005">
    <property type="protein sequence ID" value="KAH9314838.1"/>
    <property type="molecule type" value="Genomic_DNA"/>
</dbReference>
<keyword evidence="1" id="KW-0175">Coiled coil</keyword>
<name>A0AA38L7J7_TAXCH</name>
<accession>A0AA38L7J7</accession>
<feature type="non-terminal residue" evidence="3">
    <location>
        <position position="94"/>
    </location>
</feature>
<sequence>MERIMGKYEKLCGSTAYCKQSSENVEDLRYEVENLRNRMTRLEKKSKHIIGEDLDSLTFKKLQHIAKKSILGARKIRSRKDKISLEYIGSLEEK</sequence>
<dbReference type="Proteomes" id="UP000824469">
    <property type="component" value="Unassembled WGS sequence"/>
</dbReference>
<gene>
    <name evidence="3" type="ORF">KI387_023465</name>
</gene>
<dbReference type="GO" id="GO:0005634">
    <property type="term" value="C:nucleus"/>
    <property type="evidence" value="ECO:0007669"/>
    <property type="project" value="InterPro"/>
</dbReference>
<comment type="caution">
    <text evidence="3">The sequence shown here is derived from an EMBL/GenBank/DDBJ whole genome shotgun (WGS) entry which is preliminary data.</text>
</comment>
<proteinExistence type="predicted"/>
<protein>
    <recommendedName>
        <fullName evidence="2">K-box domain-containing protein</fullName>
    </recommendedName>
</protein>
<dbReference type="Pfam" id="PF01486">
    <property type="entry name" value="K-box"/>
    <property type="match status" value="1"/>
</dbReference>
<feature type="coiled-coil region" evidence="1">
    <location>
        <begin position="18"/>
        <end position="52"/>
    </location>
</feature>
<dbReference type="OMA" id="MERIMGK"/>
<reference evidence="3 4" key="1">
    <citation type="journal article" date="2021" name="Nat. Plants">
        <title>The Taxus genome provides insights into paclitaxel biosynthesis.</title>
        <authorList>
            <person name="Xiong X."/>
            <person name="Gou J."/>
            <person name="Liao Q."/>
            <person name="Li Y."/>
            <person name="Zhou Q."/>
            <person name="Bi G."/>
            <person name="Li C."/>
            <person name="Du R."/>
            <person name="Wang X."/>
            <person name="Sun T."/>
            <person name="Guo L."/>
            <person name="Liang H."/>
            <person name="Lu P."/>
            <person name="Wu Y."/>
            <person name="Zhang Z."/>
            <person name="Ro D.K."/>
            <person name="Shang Y."/>
            <person name="Huang S."/>
            <person name="Yan J."/>
        </authorList>
    </citation>
    <scope>NUCLEOTIDE SEQUENCE [LARGE SCALE GENOMIC DNA]</scope>
    <source>
        <strain evidence="3">Ta-2019</strain>
    </source>
</reference>
<evidence type="ECO:0000313" key="4">
    <source>
        <dbReference type="Proteomes" id="UP000824469"/>
    </source>
</evidence>
<keyword evidence="4" id="KW-1185">Reference proteome</keyword>
<dbReference type="AlphaFoldDB" id="A0AA38L7J7"/>